<name>A0A1A0HET8_9ASCO</name>
<dbReference type="Proteomes" id="UP000092555">
    <property type="component" value="Unassembled WGS sequence"/>
</dbReference>
<dbReference type="EMBL" id="LXTC01000002">
    <property type="protein sequence ID" value="OBA22423.1"/>
    <property type="molecule type" value="Genomic_DNA"/>
</dbReference>
<sequence>MHIHSLFKNISLLSIKPPSYKLDPIFTASSSICSFKLKRSAFDNLGQGCIPVFVLWFPNQGNGRLGGQSSNKRIGATSTLYREFRCTASGYSLTSPIWKMTEIFSDYESNSTVCSSHARPSRHSLGQVRAKPLVPPHFLVFVSQPQRHTYRQTFPSRSVVPGTLINPNHNAILVARTTRCAQNSGPNRKGLPGPHTNRPFANVFHI</sequence>
<dbReference type="RefSeq" id="XP_018712919.1">
    <property type="nucleotide sequence ID" value="XM_018854586.1"/>
</dbReference>
<evidence type="ECO:0000313" key="2">
    <source>
        <dbReference type="Proteomes" id="UP000092555"/>
    </source>
</evidence>
<evidence type="ECO:0000313" key="1">
    <source>
        <dbReference type="EMBL" id="OBA22423.1"/>
    </source>
</evidence>
<dbReference type="AlphaFoldDB" id="A0A1A0HET8"/>
<accession>A0A1A0HET8</accession>
<protein>
    <submittedName>
        <fullName evidence="1">Uncharacterized protein</fullName>
    </submittedName>
</protein>
<reference evidence="1 2" key="1">
    <citation type="submission" date="2016-05" db="EMBL/GenBank/DDBJ databases">
        <title>Comparative genomics of biotechnologically important yeasts.</title>
        <authorList>
            <consortium name="DOE Joint Genome Institute"/>
            <person name="Riley R."/>
            <person name="Haridas S."/>
            <person name="Wolfe K.H."/>
            <person name="Lopes M.R."/>
            <person name="Hittinger C.T."/>
            <person name="Goker M."/>
            <person name="Salamov A."/>
            <person name="Wisecaver J."/>
            <person name="Long T.M."/>
            <person name="Aerts A.L."/>
            <person name="Barry K."/>
            <person name="Choi C."/>
            <person name="Clum A."/>
            <person name="Coughlan A.Y."/>
            <person name="Deshpande S."/>
            <person name="Douglass A.P."/>
            <person name="Hanson S.J."/>
            <person name="Klenk H.-P."/>
            <person name="LaButti K."/>
            <person name="Lapidus A."/>
            <person name="Lindquist E."/>
            <person name="Lipzen A."/>
            <person name="Meier-kolthoff J.P."/>
            <person name="Ohm R.A."/>
            <person name="Otillar R.P."/>
            <person name="Pangilinan J."/>
            <person name="Peng Y."/>
            <person name="Rokas A."/>
            <person name="Rosa C.A."/>
            <person name="Scheuner C."/>
            <person name="Sibirny A.A."/>
            <person name="Slot J.C."/>
            <person name="Stielow J.B."/>
            <person name="Sun H."/>
            <person name="Kurtzman C.P."/>
            <person name="Blackwell M."/>
            <person name="Grigoriev I.V."/>
            <person name="Jeffries T.W."/>
        </authorList>
    </citation>
    <scope>NUCLEOTIDE SEQUENCE [LARGE SCALE GENOMIC DNA]</scope>
    <source>
        <strain evidence="1 2">NRRL YB-4993</strain>
    </source>
</reference>
<proteinExistence type="predicted"/>
<keyword evidence="2" id="KW-1185">Reference proteome</keyword>
<gene>
    <name evidence="1" type="ORF">METBIDRAFT_153317</name>
</gene>
<dbReference type="GeneID" id="30027562"/>
<organism evidence="1 2">
    <name type="scientific">Metschnikowia bicuspidata var. bicuspidata NRRL YB-4993</name>
    <dbReference type="NCBI Taxonomy" id="869754"/>
    <lineage>
        <taxon>Eukaryota</taxon>
        <taxon>Fungi</taxon>
        <taxon>Dikarya</taxon>
        <taxon>Ascomycota</taxon>
        <taxon>Saccharomycotina</taxon>
        <taxon>Pichiomycetes</taxon>
        <taxon>Metschnikowiaceae</taxon>
        <taxon>Metschnikowia</taxon>
    </lineage>
</organism>
<comment type="caution">
    <text evidence="1">The sequence shown here is derived from an EMBL/GenBank/DDBJ whole genome shotgun (WGS) entry which is preliminary data.</text>
</comment>